<dbReference type="PROSITE" id="PS50164">
    <property type="entry name" value="GIY_YIG"/>
    <property type="match status" value="1"/>
</dbReference>
<feature type="transmembrane region" description="Helical" evidence="3">
    <location>
        <begin position="631"/>
        <end position="652"/>
    </location>
</feature>
<dbReference type="SUPFAM" id="SSF46600">
    <property type="entry name" value="C-terminal UvrC-binding domain of UvrB"/>
    <property type="match status" value="1"/>
</dbReference>
<dbReference type="Pfam" id="PF02151">
    <property type="entry name" value="UVR"/>
    <property type="match status" value="1"/>
</dbReference>
<gene>
    <name evidence="6" type="ORF">SCF082_LOCUS48921</name>
</gene>
<keyword evidence="3" id="KW-0472">Membrane</keyword>
<dbReference type="InterPro" id="IPR036876">
    <property type="entry name" value="UVR_dom_sf"/>
</dbReference>
<reference evidence="6 7" key="1">
    <citation type="submission" date="2024-02" db="EMBL/GenBank/DDBJ databases">
        <authorList>
            <person name="Chen Y."/>
            <person name="Shah S."/>
            <person name="Dougan E. K."/>
            <person name="Thang M."/>
            <person name="Chan C."/>
        </authorList>
    </citation>
    <scope>NUCLEOTIDE SEQUENCE [LARGE SCALE GENOMIC DNA]</scope>
</reference>
<dbReference type="PANTHER" id="PTHR30562:SF1">
    <property type="entry name" value="UVRABC SYSTEM PROTEIN C"/>
    <property type="match status" value="1"/>
</dbReference>
<feature type="coiled-coil region" evidence="1">
    <location>
        <begin position="189"/>
        <end position="216"/>
    </location>
</feature>
<evidence type="ECO:0000259" key="4">
    <source>
        <dbReference type="PROSITE" id="PS50151"/>
    </source>
</evidence>
<dbReference type="InterPro" id="IPR050066">
    <property type="entry name" value="UvrABC_protein_C"/>
</dbReference>
<evidence type="ECO:0000256" key="1">
    <source>
        <dbReference type="SAM" id="Coils"/>
    </source>
</evidence>
<accession>A0ABP0RWM3</accession>
<sequence>MVNAENELFYVGMSRCLRRRLQTYFSSRATRRKECRTGRAARMVVWQPLAHPLIAVLRETELIRRFLPTRNVQGHPHRTRPGYLVLADHAAGWFHTSYTIPKRHAGVWGPMPINRRTREAANVLNQVFRLRDCPPATRMQFRGDEVLFDTDTATACLRAEMGTCLAPCVAACSRRQYARAVGDAKRFLNGTSNRILEQLREQMQEASSNCLFEKAARLRDALTILERIDVQLRRFHDWVDSATFAYPLRETRSARDVPWMIVVRGRIQILSTIASSRREVRRFGCGRIAIRMWQLFLLSRAGLPDCSPLTRGTTSPAERNVCSRNDRLLRLVFAFAAVVSLATSETASSQDTQEGESQDSHSHRAAEPIDVEEPLRGFLFVEGRYLHDVRRFSVLDGKLAINGETTPIRVEVVETLGRFFADEEEAGTDLTDDPPWWTNPLSVLVALLQQGESVVLWADAPPVLLLRTDGARDLLETLTHEKLRDEAKRTEELQFLRSREASNRFDIAASHRLEGWIGSLTTVLVLIVVMASGQVLLHPPQQESRFFDVDRTSATWWIQLRTTMLIAGFTVCDALMMALAYQAGRLRDFNPLTSKLLEYPTPVVLARLILSLLCIVPLLAMWQYAGVRKIAWWICLTLAVFAVRELAMLSTIV</sequence>
<dbReference type="Proteomes" id="UP001642464">
    <property type="component" value="Unassembled WGS sequence"/>
</dbReference>
<keyword evidence="3" id="KW-0812">Transmembrane</keyword>
<dbReference type="Gene3D" id="3.40.1440.10">
    <property type="entry name" value="GIY-YIG endonuclease"/>
    <property type="match status" value="1"/>
</dbReference>
<feature type="transmembrane region" description="Helical" evidence="3">
    <location>
        <begin position="558"/>
        <end position="584"/>
    </location>
</feature>
<comment type="caution">
    <text evidence="6">The sequence shown here is derived from an EMBL/GenBank/DDBJ whole genome shotgun (WGS) entry which is preliminary data.</text>
</comment>
<feature type="domain" description="UVR" evidence="4">
    <location>
        <begin position="193"/>
        <end position="228"/>
    </location>
</feature>
<dbReference type="InterPro" id="IPR000305">
    <property type="entry name" value="GIY-YIG_endonuc"/>
</dbReference>
<feature type="transmembrane region" description="Helical" evidence="3">
    <location>
        <begin position="516"/>
        <end position="537"/>
    </location>
</feature>
<dbReference type="Gene3D" id="4.10.860.10">
    <property type="entry name" value="UVR domain"/>
    <property type="match status" value="1"/>
</dbReference>
<keyword evidence="7" id="KW-1185">Reference proteome</keyword>
<dbReference type="PROSITE" id="PS50151">
    <property type="entry name" value="UVR"/>
    <property type="match status" value="1"/>
</dbReference>
<name>A0ABP0RWM3_9DINO</name>
<dbReference type="InterPro" id="IPR035901">
    <property type="entry name" value="GIY-YIG_endonuc_sf"/>
</dbReference>
<keyword evidence="3" id="KW-1133">Transmembrane helix</keyword>
<feature type="region of interest" description="Disordered" evidence="2">
    <location>
        <begin position="346"/>
        <end position="367"/>
    </location>
</feature>
<proteinExistence type="predicted"/>
<protein>
    <submittedName>
        <fullName evidence="6">UvrABC system protein C (Protein UvrC) (Excinuclease ABC subunit C)</fullName>
    </submittedName>
</protein>
<evidence type="ECO:0000313" key="7">
    <source>
        <dbReference type="Proteomes" id="UP001642464"/>
    </source>
</evidence>
<keyword evidence="1" id="KW-0175">Coiled coil</keyword>
<organism evidence="6 7">
    <name type="scientific">Durusdinium trenchii</name>
    <dbReference type="NCBI Taxonomy" id="1381693"/>
    <lineage>
        <taxon>Eukaryota</taxon>
        <taxon>Sar</taxon>
        <taxon>Alveolata</taxon>
        <taxon>Dinophyceae</taxon>
        <taxon>Suessiales</taxon>
        <taxon>Symbiodiniaceae</taxon>
        <taxon>Durusdinium</taxon>
    </lineage>
</organism>
<feature type="compositionally biased region" description="Basic and acidic residues" evidence="2">
    <location>
        <begin position="358"/>
        <end position="367"/>
    </location>
</feature>
<feature type="domain" description="GIY-YIG" evidence="5">
    <location>
        <begin position="1"/>
        <end position="72"/>
    </location>
</feature>
<dbReference type="PANTHER" id="PTHR30562">
    <property type="entry name" value="UVRC/OXIDOREDUCTASE"/>
    <property type="match status" value="1"/>
</dbReference>
<evidence type="ECO:0000313" key="6">
    <source>
        <dbReference type="EMBL" id="CAK9104927.1"/>
    </source>
</evidence>
<dbReference type="SUPFAM" id="SSF82771">
    <property type="entry name" value="GIY-YIG endonuclease"/>
    <property type="match status" value="1"/>
</dbReference>
<dbReference type="InterPro" id="IPR001943">
    <property type="entry name" value="UVR_dom"/>
</dbReference>
<evidence type="ECO:0000256" key="3">
    <source>
        <dbReference type="SAM" id="Phobius"/>
    </source>
</evidence>
<feature type="transmembrane region" description="Helical" evidence="3">
    <location>
        <begin position="604"/>
        <end position="624"/>
    </location>
</feature>
<evidence type="ECO:0000256" key="2">
    <source>
        <dbReference type="SAM" id="MobiDB-lite"/>
    </source>
</evidence>
<evidence type="ECO:0000259" key="5">
    <source>
        <dbReference type="PROSITE" id="PS50164"/>
    </source>
</evidence>
<dbReference type="EMBL" id="CAXAMM010042453">
    <property type="protein sequence ID" value="CAK9104927.1"/>
    <property type="molecule type" value="Genomic_DNA"/>
</dbReference>